<dbReference type="NCBIfam" id="TIGR00697">
    <property type="entry name" value="queuosine precursor transporter"/>
    <property type="match status" value="1"/>
</dbReference>
<keyword evidence="1" id="KW-1003">Cell membrane</keyword>
<dbReference type="HAMAP" id="MF_02088">
    <property type="entry name" value="Q_prec_transport"/>
    <property type="match status" value="1"/>
</dbReference>
<keyword evidence="1" id="KW-0997">Cell inner membrane</keyword>
<feature type="transmembrane region" description="Helical" evidence="1">
    <location>
        <begin position="37"/>
        <end position="54"/>
    </location>
</feature>
<comment type="function">
    <text evidence="1">Involved in the import of queuosine (Q) precursors, required for Q precursor salvage.</text>
</comment>
<dbReference type="AlphaFoldDB" id="A0A450SWS3"/>
<feature type="transmembrane region" description="Helical" evidence="1">
    <location>
        <begin position="141"/>
        <end position="167"/>
    </location>
</feature>
<keyword evidence="1" id="KW-0812">Transmembrane</keyword>
<feature type="transmembrane region" description="Helical" evidence="1">
    <location>
        <begin position="99"/>
        <end position="120"/>
    </location>
</feature>
<comment type="similarity">
    <text evidence="1">Belongs to the vitamin uptake transporter (VUT/ECF) (TC 2.A.88) family. Q precursor transporter subfamily.</text>
</comment>
<protein>
    <recommendedName>
        <fullName evidence="1">Probable queuosine precursor transporter</fullName>
        <shortName evidence="1">Q precursor transporter</shortName>
    </recommendedName>
</protein>
<feature type="transmembrane region" description="Helical" evidence="1">
    <location>
        <begin position="173"/>
        <end position="200"/>
    </location>
</feature>
<dbReference type="GO" id="GO:0005886">
    <property type="term" value="C:plasma membrane"/>
    <property type="evidence" value="ECO:0007669"/>
    <property type="project" value="UniProtKB-SubCell"/>
</dbReference>
<dbReference type="PANTHER" id="PTHR34300">
    <property type="entry name" value="QUEUOSINE PRECURSOR TRANSPORTER-RELATED"/>
    <property type="match status" value="1"/>
</dbReference>
<gene>
    <name evidence="2" type="ORF">BECKDK2373B_GA0170837_10734</name>
</gene>
<dbReference type="PANTHER" id="PTHR34300:SF2">
    <property type="entry name" value="QUEUOSINE PRECURSOR TRANSPORTER-RELATED"/>
    <property type="match status" value="1"/>
</dbReference>
<dbReference type="GO" id="GO:0022857">
    <property type="term" value="F:transmembrane transporter activity"/>
    <property type="evidence" value="ECO:0007669"/>
    <property type="project" value="UniProtKB-UniRule"/>
</dbReference>
<proteinExistence type="inferred from homology"/>
<accession>A0A450SWS3</accession>
<name>A0A450SWS3_9GAMM</name>
<dbReference type="EMBL" id="CAADEX010000073">
    <property type="protein sequence ID" value="VFJ58376.1"/>
    <property type="molecule type" value="Genomic_DNA"/>
</dbReference>
<dbReference type="Pfam" id="PF02592">
    <property type="entry name" value="Vut_1"/>
    <property type="match status" value="1"/>
</dbReference>
<evidence type="ECO:0000313" key="2">
    <source>
        <dbReference type="EMBL" id="VFJ58376.1"/>
    </source>
</evidence>
<keyword evidence="1" id="KW-0813">Transport</keyword>
<sequence>MMSTENKKTMLFCLFMATITTSLLISAKITTIFFFTFTVGAFAYAITFVITDAISEVFGRDEANKLIYFGWMSYAVVILFSQLAINLPPADFWLEKQPAYEIVIGVVPRIILGSLCSYTVSQYHDIWAFHLWKKITRGKHLWLRNNASTITSQFIDTIIFITIAFYGLVPNDILLSMVFSQFMIKLFIAVADTPIVYILVRWLRKSPTNKSVGG</sequence>
<evidence type="ECO:0000256" key="1">
    <source>
        <dbReference type="HAMAP-Rule" id="MF_02088"/>
    </source>
</evidence>
<comment type="subcellular location">
    <subcellularLocation>
        <location evidence="1">Cell inner membrane</location>
        <topology evidence="1">Multi-pass membrane protein</topology>
    </subcellularLocation>
</comment>
<keyword evidence="1" id="KW-0472">Membrane</keyword>
<feature type="transmembrane region" description="Helical" evidence="1">
    <location>
        <begin position="66"/>
        <end position="87"/>
    </location>
</feature>
<dbReference type="InterPro" id="IPR003744">
    <property type="entry name" value="YhhQ"/>
</dbReference>
<keyword evidence="1" id="KW-1133">Transmembrane helix</keyword>
<organism evidence="2">
    <name type="scientific">Candidatus Kentrum sp. DK</name>
    <dbReference type="NCBI Taxonomy" id="2126562"/>
    <lineage>
        <taxon>Bacteria</taxon>
        <taxon>Pseudomonadati</taxon>
        <taxon>Pseudomonadota</taxon>
        <taxon>Gammaproteobacteria</taxon>
        <taxon>Candidatus Kentrum</taxon>
    </lineage>
</organism>
<reference evidence="2" key="1">
    <citation type="submission" date="2019-02" db="EMBL/GenBank/DDBJ databases">
        <authorList>
            <person name="Gruber-Vodicka R. H."/>
            <person name="Seah K. B. B."/>
        </authorList>
    </citation>
    <scope>NUCLEOTIDE SEQUENCE</scope>
    <source>
        <strain evidence="2">BECK_DK47</strain>
    </source>
</reference>